<dbReference type="Proteomes" id="UP000184529">
    <property type="component" value="Unassembled WGS sequence"/>
</dbReference>
<evidence type="ECO:0000313" key="2">
    <source>
        <dbReference type="Proteomes" id="UP000184529"/>
    </source>
</evidence>
<evidence type="ECO:0000313" key="1">
    <source>
        <dbReference type="EMBL" id="SHI73097.1"/>
    </source>
</evidence>
<dbReference type="STRING" id="1121432.SAMN02745219_00929"/>
<organism evidence="1 2">
    <name type="scientific">Desulfofundulus thermosubterraneus DSM 16057</name>
    <dbReference type="NCBI Taxonomy" id="1121432"/>
    <lineage>
        <taxon>Bacteria</taxon>
        <taxon>Bacillati</taxon>
        <taxon>Bacillota</taxon>
        <taxon>Clostridia</taxon>
        <taxon>Eubacteriales</taxon>
        <taxon>Peptococcaceae</taxon>
        <taxon>Desulfofundulus</taxon>
    </lineage>
</organism>
<protein>
    <submittedName>
        <fullName evidence="1">Uncharacterized protein</fullName>
    </submittedName>
</protein>
<reference evidence="2" key="1">
    <citation type="submission" date="2016-11" db="EMBL/GenBank/DDBJ databases">
        <authorList>
            <person name="Varghese N."/>
            <person name="Submissions S."/>
        </authorList>
    </citation>
    <scope>NUCLEOTIDE SEQUENCE [LARGE SCALE GENOMIC DNA]</scope>
    <source>
        <strain evidence="2">DSM 16057</strain>
    </source>
</reference>
<dbReference type="EMBL" id="FQZM01000010">
    <property type="protein sequence ID" value="SHI73097.1"/>
    <property type="molecule type" value="Genomic_DNA"/>
</dbReference>
<dbReference type="RefSeq" id="WP_072867589.1">
    <property type="nucleotide sequence ID" value="NZ_FQZM01000010.1"/>
</dbReference>
<gene>
    <name evidence="1" type="ORF">SAMN02745219_00929</name>
</gene>
<accession>A0A1M6DIB4</accession>
<dbReference type="AlphaFoldDB" id="A0A1M6DIB4"/>
<proteinExistence type="predicted"/>
<dbReference type="OrthoDB" id="1808412at2"/>
<sequence length="88" mass="9797">MKSNHQPDPAWMREQGQKLLTLFNQALNQLQALPPDPQLANYAAFLHGQIYGLAIALHFLFPGSGNLGEKAALMVRPVLTEHRCECES</sequence>
<keyword evidence="2" id="KW-1185">Reference proteome</keyword>
<name>A0A1M6DIB4_9FIRM</name>